<dbReference type="InterPro" id="IPR005482">
    <property type="entry name" value="Biotin_COase_C"/>
</dbReference>
<dbReference type="Gene3D" id="3.30.470.20">
    <property type="entry name" value="ATP-grasp fold, B domain"/>
    <property type="match status" value="1"/>
</dbReference>
<evidence type="ECO:0000256" key="1">
    <source>
        <dbReference type="ARBA" id="ARBA00013263"/>
    </source>
</evidence>
<dbReference type="SUPFAM" id="SSF52440">
    <property type="entry name" value="PreATP-grasp domain"/>
    <property type="match status" value="1"/>
</dbReference>
<name>A0ABW3FQE9_9PSEU</name>
<evidence type="ECO:0000256" key="3">
    <source>
        <dbReference type="ARBA" id="ARBA00022741"/>
    </source>
</evidence>
<proteinExistence type="predicted"/>
<accession>A0ABW3FQE9</accession>
<evidence type="ECO:0000256" key="2">
    <source>
        <dbReference type="ARBA" id="ARBA00022598"/>
    </source>
</evidence>
<dbReference type="NCBIfam" id="NF006367">
    <property type="entry name" value="PRK08591.1"/>
    <property type="match status" value="1"/>
</dbReference>
<evidence type="ECO:0000313" key="9">
    <source>
        <dbReference type="EMBL" id="MFD0920799.1"/>
    </source>
</evidence>
<dbReference type="Pfam" id="PF02786">
    <property type="entry name" value="CPSase_L_D2"/>
    <property type="match status" value="1"/>
</dbReference>
<evidence type="ECO:0000259" key="8">
    <source>
        <dbReference type="PROSITE" id="PS50979"/>
    </source>
</evidence>
<evidence type="ECO:0000256" key="6">
    <source>
        <dbReference type="PROSITE-ProRule" id="PRU00409"/>
    </source>
</evidence>
<evidence type="ECO:0000313" key="10">
    <source>
        <dbReference type="Proteomes" id="UP001597018"/>
    </source>
</evidence>
<dbReference type="InterPro" id="IPR011054">
    <property type="entry name" value="Rudment_hybrid_motif"/>
</dbReference>
<dbReference type="SUPFAM" id="SSF51246">
    <property type="entry name" value="Rudiment single hybrid motif"/>
    <property type="match status" value="1"/>
</dbReference>
<dbReference type="EC" id="6.3.4.14" evidence="1"/>
<dbReference type="SUPFAM" id="SSF56059">
    <property type="entry name" value="Glutathione synthetase ATP-binding domain-like"/>
    <property type="match status" value="1"/>
</dbReference>
<dbReference type="InterPro" id="IPR016185">
    <property type="entry name" value="PreATP-grasp_dom_sf"/>
</dbReference>
<dbReference type="PANTHER" id="PTHR18866">
    <property type="entry name" value="CARBOXYLASE:PYRUVATE/ACETYL-COA/PROPIONYL-COA CARBOXYLASE"/>
    <property type="match status" value="1"/>
</dbReference>
<dbReference type="SMART" id="SM00878">
    <property type="entry name" value="Biotin_carb_C"/>
    <property type="match status" value="1"/>
</dbReference>
<dbReference type="InterPro" id="IPR005479">
    <property type="entry name" value="CPAse_ATP-bd"/>
</dbReference>
<dbReference type="RefSeq" id="WP_345600322.1">
    <property type="nucleotide sequence ID" value="NZ_BAABLT010000006.1"/>
</dbReference>
<dbReference type="Proteomes" id="UP001597018">
    <property type="component" value="Unassembled WGS sequence"/>
</dbReference>
<dbReference type="PROSITE" id="PS00867">
    <property type="entry name" value="CPSASE_2"/>
    <property type="match status" value="1"/>
</dbReference>
<dbReference type="InterPro" id="IPR005481">
    <property type="entry name" value="BC-like_N"/>
</dbReference>
<feature type="domain" description="ATP-grasp" evidence="7">
    <location>
        <begin position="122"/>
        <end position="318"/>
    </location>
</feature>
<sequence>MTAVSRVLIANRGEIALRVLRACREAGLGTVAVHSKADAGARWVRLADSSVHIGGSPAAKSYLDADAVLAAARATGADAVHPGYGFLSENAEFARRVAAAGLVFVGPPPEVIERMGDKAAARRTAEQAGVAVVPGSGPVTDLDQARRAADRIGFPLLVKAAAGGGGRGIRPVEDSDQLARVLPTAQAEAQAAFGDGTVYLERALTRARHVEVQVLADGHGNAVHVFERDCSVQRRRQKLLEEAPAPHLDPRVREEMCAAAARLAAHVGYRGAGTVEFLLDEDGSFYFMEMNTRIQVEHPVTECVTGVDLVAEQLRVARGEPLSVRQDDIRPAGAAVEVRINAEDPEGGFVPVPGDLARFDLPGGPGVRVDTGFVAGDRISPFYDSLIAKLVCWGADREQALARADQALAELRVEGVPTAAALYRRMLASPEVRKGAVHTRWLEEWLAT</sequence>
<organism evidence="9 10">
    <name type="scientific">Saccharopolyspora rosea</name>
    <dbReference type="NCBI Taxonomy" id="524884"/>
    <lineage>
        <taxon>Bacteria</taxon>
        <taxon>Bacillati</taxon>
        <taxon>Actinomycetota</taxon>
        <taxon>Actinomycetes</taxon>
        <taxon>Pseudonocardiales</taxon>
        <taxon>Pseudonocardiaceae</taxon>
        <taxon>Saccharopolyspora</taxon>
    </lineage>
</organism>
<keyword evidence="10" id="KW-1185">Reference proteome</keyword>
<keyword evidence="3 6" id="KW-0547">Nucleotide-binding</keyword>
<dbReference type="PROSITE" id="PS50975">
    <property type="entry name" value="ATP_GRASP"/>
    <property type="match status" value="1"/>
</dbReference>
<dbReference type="InterPro" id="IPR011764">
    <property type="entry name" value="Biotin_carboxylation_dom"/>
</dbReference>
<protein>
    <recommendedName>
        <fullName evidence="1">biotin carboxylase</fullName>
        <ecNumber evidence="1">6.3.4.14</ecNumber>
    </recommendedName>
</protein>
<dbReference type="PANTHER" id="PTHR18866:SF33">
    <property type="entry name" value="METHYLCROTONOYL-COA CARBOXYLASE SUBUNIT ALPHA, MITOCHONDRIAL-RELATED"/>
    <property type="match status" value="1"/>
</dbReference>
<evidence type="ECO:0000259" key="7">
    <source>
        <dbReference type="PROSITE" id="PS50975"/>
    </source>
</evidence>
<keyword evidence="4 6" id="KW-0067">ATP-binding</keyword>
<dbReference type="PROSITE" id="PS00866">
    <property type="entry name" value="CPSASE_1"/>
    <property type="match status" value="1"/>
</dbReference>
<keyword evidence="2" id="KW-0436">Ligase</keyword>
<dbReference type="InterPro" id="IPR011761">
    <property type="entry name" value="ATP-grasp"/>
</dbReference>
<keyword evidence="5" id="KW-0092">Biotin</keyword>
<dbReference type="Pfam" id="PF02785">
    <property type="entry name" value="Biotin_carb_C"/>
    <property type="match status" value="1"/>
</dbReference>
<evidence type="ECO:0000256" key="4">
    <source>
        <dbReference type="ARBA" id="ARBA00022840"/>
    </source>
</evidence>
<dbReference type="PROSITE" id="PS50979">
    <property type="entry name" value="BC"/>
    <property type="match status" value="1"/>
</dbReference>
<gene>
    <name evidence="9" type="ORF">ACFQ16_13680</name>
</gene>
<feature type="domain" description="Biotin carboxylation" evidence="8">
    <location>
        <begin position="3"/>
        <end position="447"/>
    </location>
</feature>
<dbReference type="InterPro" id="IPR050856">
    <property type="entry name" value="Biotin_carboxylase_complex"/>
</dbReference>
<evidence type="ECO:0000256" key="5">
    <source>
        <dbReference type="ARBA" id="ARBA00023267"/>
    </source>
</evidence>
<dbReference type="EMBL" id="JBHTIW010000008">
    <property type="protein sequence ID" value="MFD0920799.1"/>
    <property type="molecule type" value="Genomic_DNA"/>
</dbReference>
<dbReference type="Pfam" id="PF00289">
    <property type="entry name" value="Biotin_carb_N"/>
    <property type="match status" value="1"/>
</dbReference>
<comment type="caution">
    <text evidence="9">The sequence shown here is derived from an EMBL/GenBank/DDBJ whole genome shotgun (WGS) entry which is preliminary data.</text>
</comment>
<reference evidence="10" key="1">
    <citation type="journal article" date="2019" name="Int. J. Syst. Evol. Microbiol.">
        <title>The Global Catalogue of Microorganisms (GCM) 10K type strain sequencing project: providing services to taxonomists for standard genome sequencing and annotation.</title>
        <authorList>
            <consortium name="The Broad Institute Genomics Platform"/>
            <consortium name="The Broad Institute Genome Sequencing Center for Infectious Disease"/>
            <person name="Wu L."/>
            <person name="Ma J."/>
        </authorList>
    </citation>
    <scope>NUCLEOTIDE SEQUENCE [LARGE SCALE GENOMIC DNA]</scope>
    <source>
        <strain evidence="10">CCUG 56401</strain>
    </source>
</reference>